<reference evidence="1 4" key="3">
    <citation type="submission" date="2020-08" db="EMBL/GenBank/DDBJ databases">
        <title>Genomic Encyclopedia of Type Strains, Phase IV (KMG-IV): sequencing the most valuable type-strain genomes for metagenomic binning, comparative biology and taxonomic classification.</title>
        <authorList>
            <person name="Goeker M."/>
        </authorList>
    </citation>
    <scope>NUCLEOTIDE SEQUENCE [LARGE SCALE GENOMIC DNA]</scope>
    <source>
        <strain evidence="1 4">DSM 100995</strain>
    </source>
</reference>
<dbReference type="RefSeq" id="WP_134337209.1">
    <property type="nucleotide sequence ID" value="NZ_BMCZ01000005.1"/>
</dbReference>
<dbReference type="Proteomes" id="UP000583101">
    <property type="component" value="Unassembled WGS sequence"/>
</dbReference>
<keyword evidence="4" id="KW-1185">Reference proteome</keyword>
<comment type="caution">
    <text evidence="2">The sequence shown here is derived from an EMBL/GenBank/DDBJ whole genome shotgun (WGS) entry which is preliminary data.</text>
</comment>
<dbReference type="EMBL" id="JACIEG010000004">
    <property type="protein sequence ID" value="MBB3969755.1"/>
    <property type="molecule type" value="Genomic_DNA"/>
</dbReference>
<evidence type="ECO:0000313" key="4">
    <source>
        <dbReference type="Proteomes" id="UP000583101"/>
    </source>
</evidence>
<gene>
    <name evidence="2" type="ORF">E2R65_14570</name>
    <name evidence="1" type="ORF">GGR35_002368</name>
</gene>
<dbReference type="AlphaFoldDB" id="A0A4Y8A9N5"/>
<dbReference type="Proteomes" id="UP000297248">
    <property type="component" value="Unassembled WGS sequence"/>
</dbReference>
<dbReference type="OrthoDB" id="9932244at2"/>
<name>A0A4Y8A9N5_9SPHI</name>
<accession>A0A4Y8A9N5</accession>
<organism evidence="2 3">
    <name type="scientific">Mucilaginibacter phyllosphaerae</name>
    <dbReference type="NCBI Taxonomy" id="1812349"/>
    <lineage>
        <taxon>Bacteria</taxon>
        <taxon>Pseudomonadati</taxon>
        <taxon>Bacteroidota</taxon>
        <taxon>Sphingobacteriia</taxon>
        <taxon>Sphingobacteriales</taxon>
        <taxon>Sphingobacteriaceae</taxon>
        <taxon>Mucilaginibacter</taxon>
    </lineage>
</organism>
<evidence type="ECO:0000313" key="3">
    <source>
        <dbReference type="Proteomes" id="UP000297248"/>
    </source>
</evidence>
<protein>
    <submittedName>
        <fullName evidence="2">Uncharacterized protein</fullName>
    </submittedName>
</protein>
<evidence type="ECO:0000313" key="2">
    <source>
        <dbReference type="EMBL" id="TEW65136.1"/>
    </source>
</evidence>
<sequence>MTKMEHALRYLIAVEKKNKGFFKEHNLKIADCVDLTNNGNTVNVAIINKSLPASIKDDIKAMFWL</sequence>
<dbReference type="EMBL" id="SNQG01000005">
    <property type="protein sequence ID" value="TEW65136.1"/>
    <property type="molecule type" value="Genomic_DNA"/>
</dbReference>
<reference evidence="2" key="2">
    <citation type="submission" date="2019-03" db="EMBL/GenBank/DDBJ databases">
        <authorList>
            <person name="Yan Y.-Q."/>
            <person name="Du Z.-J."/>
        </authorList>
    </citation>
    <scope>NUCLEOTIDE SEQUENCE</scope>
    <source>
        <strain evidence="2">PP-F2FG21</strain>
    </source>
</reference>
<evidence type="ECO:0000313" key="1">
    <source>
        <dbReference type="EMBL" id="MBB3969755.1"/>
    </source>
</evidence>
<proteinExistence type="predicted"/>
<reference evidence="2 3" key="1">
    <citation type="journal article" date="2016" name="Int. J. Syst. Evol. Microbiol.">
        <title>Proposal of Mucilaginibacter phyllosphaerae sp. nov. isolated from the phyllosphere of Galium album.</title>
        <authorList>
            <person name="Aydogan E.L."/>
            <person name="Busse H.J."/>
            <person name="Moser G."/>
            <person name="Muller C."/>
            <person name="Kampfer P."/>
            <person name="Glaeser S.P."/>
        </authorList>
    </citation>
    <scope>NUCLEOTIDE SEQUENCE [LARGE SCALE GENOMIC DNA]</scope>
    <source>
        <strain evidence="2 3">PP-F2FG21</strain>
    </source>
</reference>